<evidence type="ECO:0000256" key="3">
    <source>
        <dbReference type="SAM" id="Phobius"/>
    </source>
</evidence>
<reference evidence="4" key="1">
    <citation type="submission" date="2022-07" db="EMBL/GenBank/DDBJ databases">
        <title>Draft genome sequence of Zalerion maritima ATCC 34329, a (micro)plastics degrading marine fungus.</title>
        <authorList>
            <person name="Paco A."/>
            <person name="Goncalves M.F.M."/>
            <person name="Rocha-Santos T.A.P."/>
            <person name="Alves A."/>
        </authorList>
    </citation>
    <scope>NUCLEOTIDE SEQUENCE</scope>
    <source>
        <strain evidence="4">ATCC 34329</strain>
    </source>
</reference>
<evidence type="ECO:0000256" key="2">
    <source>
        <dbReference type="SAM" id="MobiDB-lite"/>
    </source>
</evidence>
<gene>
    <name evidence="4" type="ORF">MKZ38_007250</name>
</gene>
<protein>
    <submittedName>
        <fullName evidence="4">Uncharacterized protein</fullName>
    </submittedName>
</protein>
<evidence type="ECO:0000256" key="1">
    <source>
        <dbReference type="SAM" id="Coils"/>
    </source>
</evidence>
<feature type="compositionally biased region" description="Polar residues" evidence="2">
    <location>
        <begin position="371"/>
        <end position="384"/>
    </location>
</feature>
<feature type="transmembrane region" description="Helical" evidence="3">
    <location>
        <begin position="6"/>
        <end position="26"/>
    </location>
</feature>
<sequence length="448" mass="48495">MVYIVLISIIGSIIAIGIVAVALRSVRGRHPNPKLIPTLYLKKKWTNWRVPSYSSRGAYQSARPDDSSYDPGAALTATTRTPTCRRNNDATSVARNQQAPVDRNTSIRSVMTLPAYKAEARENEQVLGREGERDGIDVVLEMRSAEEEEELRNAEMEQLYHIRQLRRQWNAQREERRVQRREARARGDVATLQRLRDEATAARDNNELDELRGMLEDIKSEREARASLVNYASVGVARHDGTRIRANSMESENVGLLDDAESIGHTSPALGDGGAAAGGRNRASSLMTWSTGGNGHRRTGSALSVDAEFPASGVSRSRANSAATRRNASPNMNSSRRASDAPAVDEVDLGDEMPPHSPPGYEDAGGVSDGSGANTPIGNENANPSEPPPGYISREPSLASARNNAGLGISMDDDRRNSRGVGGVPQLPSLRLARLPQIVVDPTPGPGR</sequence>
<evidence type="ECO:0000313" key="5">
    <source>
        <dbReference type="Proteomes" id="UP001201980"/>
    </source>
</evidence>
<feature type="compositionally biased region" description="Polar residues" evidence="2">
    <location>
        <begin position="76"/>
        <end position="99"/>
    </location>
</feature>
<keyword evidence="1" id="KW-0175">Coiled coil</keyword>
<feature type="region of interest" description="Disordered" evidence="2">
    <location>
        <begin position="265"/>
        <end position="429"/>
    </location>
</feature>
<proteinExistence type="predicted"/>
<feature type="region of interest" description="Disordered" evidence="2">
    <location>
        <begin position="56"/>
        <end position="99"/>
    </location>
</feature>
<comment type="caution">
    <text evidence="4">The sequence shown here is derived from an EMBL/GenBank/DDBJ whole genome shotgun (WGS) entry which is preliminary data.</text>
</comment>
<dbReference type="EMBL" id="JAKWBI020000459">
    <property type="protein sequence ID" value="KAJ2894744.1"/>
    <property type="molecule type" value="Genomic_DNA"/>
</dbReference>
<keyword evidence="3" id="KW-0472">Membrane</keyword>
<keyword evidence="5" id="KW-1185">Reference proteome</keyword>
<dbReference type="AlphaFoldDB" id="A0AAD5RIM1"/>
<name>A0AAD5RIM1_9PEZI</name>
<organism evidence="4 5">
    <name type="scientific">Zalerion maritima</name>
    <dbReference type="NCBI Taxonomy" id="339359"/>
    <lineage>
        <taxon>Eukaryota</taxon>
        <taxon>Fungi</taxon>
        <taxon>Dikarya</taxon>
        <taxon>Ascomycota</taxon>
        <taxon>Pezizomycotina</taxon>
        <taxon>Sordariomycetes</taxon>
        <taxon>Lulworthiomycetidae</taxon>
        <taxon>Lulworthiales</taxon>
        <taxon>Lulworthiaceae</taxon>
        <taxon>Zalerion</taxon>
    </lineage>
</organism>
<accession>A0AAD5RIM1</accession>
<keyword evidence="3" id="KW-0812">Transmembrane</keyword>
<feature type="compositionally biased region" description="Low complexity" evidence="2">
    <location>
        <begin position="315"/>
        <end position="329"/>
    </location>
</feature>
<keyword evidence="3" id="KW-1133">Transmembrane helix</keyword>
<evidence type="ECO:0000313" key="4">
    <source>
        <dbReference type="EMBL" id="KAJ2894744.1"/>
    </source>
</evidence>
<dbReference type="Proteomes" id="UP001201980">
    <property type="component" value="Unassembled WGS sequence"/>
</dbReference>
<feature type="coiled-coil region" evidence="1">
    <location>
        <begin position="192"/>
        <end position="221"/>
    </location>
</feature>